<name>A0A5J9UPF8_9POAL</name>
<sequence>MEPGKDPSDGLATQPIEVDGFMSLVINPTSVQMPYPSKLSYHRGIVKSGSTLDKVEGCRSTVLEMVKECAEELYSSLIQFAHPCVIKILGHANRIKEDNCSHTYLALEIFENTFAVYTRKQGPATDQNGRFTEEFIALISDVVHGMEELHSMHHCCPVLKDDDIAVIRKGDSASAKIWRFKKCVAGKEERQKDGDWVRLGVMMFEVGWNGESRDLVDQMRRGKLKGRSILKHSALLTVRKKFQNVLELNFHISVYYPEESNQDKSNEDESKDELDVSELCAANLNTYLDKKLVWSTPGWMNAPVTKQTLRGFVKQLRIVFEHEVKHIPPKLTKEDISQLKKEKDLDHSLQASCGNIIRAVHMLMNELKLNN</sequence>
<dbReference type="OrthoDB" id="583824at2759"/>
<accession>A0A5J9UPF8</accession>
<dbReference type="Proteomes" id="UP000324897">
    <property type="component" value="Chromosome 2"/>
</dbReference>
<reference evidence="1 2" key="1">
    <citation type="journal article" date="2019" name="Sci. Rep.">
        <title>A high-quality genome of Eragrostis curvula grass provides insights into Poaceae evolution and supports new strategies to enhance forage quality.</title>
        <authorList>
            <person name="Carballo J."/>
            <person name="Santos B.A.C.M."/>
            <person name="Zappacosta D."/>
            <person name="Garbus I."/>
            <person name="Selva J.P."/>
            <person name="Gallo C.A."/>
            <person name="Diaz A."/>
            <person name="Albertini E."/>
            <person name="Caccamo M."/>
            <person name="Echenique V."/>
        </authorList>
    </citation>
    <scope>NUCLEOTIDE SEQUENCE [LARGE SCALE GENOMIC DNA]</scope>
    <source>
        <strain evidence="2">cv. Victoria</strain>
        <tissue evidence="1">Leaf</tissue>
    </source>
</reference>
<dbReference type="EMBL" id="RWGY01000013">
    <property type="protein sequence ID" value="TVU25248.1"/>
    <property type="molecule type" value="Genomic_DNA"/>
</dbReference>
<evidence type="ECO:0008006" key="3">
    <source>
        <dbReference type="Google" id="ProtNLM"/>
    </source>
</evidence>
<dbReference type="AlphaFoldDB" id="A0A5J9UPF8"/>
<evidence type="ECO:0000313" key="2">
    <source>
        <dbReference type="Proteomes" id="UP000324897"/>
    </source>
</evidence>
<comment type="caution">
    <text evidence="1">The sequence shown here is derived from an EMBL/GenBank/DDBJ whole genome shotgun (WGS) entry which is preliminary data.</text>
</comment>
<organism evidence="1 2">
    <name type="scientific">Eragrostis curvula</name>
    <name type="common">weeping love grass</name>
    <dbReference type="NCBI Taxonomy" id="38414"/>
    <lineage>
        <taxon>Eukaryota</taxon>
        <taxon>Viridiplantae</taxon>
        <taxon>Streptophyta</taxon>
        <taxon>Embryophyta</taxon>
        <taxon>Tracheophyta</taxon>
        <taxon>Spermatophyta</taxon>
        <taxon>Magnoliopsida</taxon>
        <taxon>Liliopsida</taxon>
        <taxon>Poales</taxon>
        <taxon>Poaceae</taxon>
        <taxon>PACMAD clade</taxon>
        <taxon>Chloridoideae</taxon>
        <taxon>Eragrostideae</taxon>
        <taxon>Eragrostidinae</taxon>
        <taxon>Eragrostis</taxon>
    </lineage>
</organism>
<gene>
    <name evidence="1" type="ORF">EJB05_27738</name>
</gene>
<evidence type="ECO:0000313" key="1">
    <source>
        <dbReference type="EMBL" id="TVU25248.1"/>
    </source>
</evidence>
<protein>
    <recommendedName>
        <fullName evidence="3">Protein kinase domain-containing protein</fullName>
    </recommendedName>
</protein>
<proteinExistence type="predicted"/>
<dbReference type="Gramene" id="TVU25248">
    <property type="protein sequence ID" value="TVU25248"/>
    <property type="gene ID" value="EJB05_27738"/>
</dbReference>
<keyword evidence="2" id="KW-1185">Reference proteome</keyword>